<accession>A0ABU9CEY0</accession>
<dbReference type="SUPFAM" id="SSF51445">
    <property type="entry name" value="(Trans)glycosidases"/>
    <property type="match status" value="1"/>
</dbReference>
<protein>
    <submittedName>
        <fullName evidence="5">Beta-N-acetylhexosaminidase</fullName>
        <ecNumber evidence="5">3.2.1.52</ecNumber>
    </submittedName>
</protein>
<dbReference type="Gene3D" id="3.20.20.300">
    <property type="entry name" value="Glycoside hydrolase, family 3, N-terminal domain"/>
    <property type="match status" value="1"/>
</dbReference>
<evidence type="ECO:0000313" key="6">
    <source>
        <dbReference type="Proteomes" id="UP001365405"/>
    </source>
</evidence>
<dbReference type="PANTHER" id="PTHR30480">
    <property type="entry name" value="BETA-HEXOSAMINIDASE-RELATED"/>
    <property type="match status" value="1"/>
</dbReference>
<sequence>MSDTVSAPDPATSADFHPGRLVMVDIPGRTLDAETAAFLRQHRIRAVCLFRKNLGSEAEVRQLLADLRAVLGPQALIGIDQEGGSVVRATFVPQAPAAMALGAAGSDAAACAQAEAVGAAVARALRHMGINWNFAPVLDVNSNPANPVIGERSFGADPDAVTRLAGAWLRSSLREGVACCVKHFPGHGDTHEDSHHALPTVNKSLDELVALELRPFAALASQAPAMMTAHIVYPQLDAERPATLSRTVLHGLLRQRLGYDGVVITDALMMQAVHARWGHARAAVLALQAGADMPLAQGSRDEQAATLQAIAEALGDGRLQAAELHRSAARLDALAAAYPVDPQPYPEAQRRADDALMHTAWARGLTALRDAHPPAPGARLRVLTQDSVVSDGVSEAGLPASAVRGLFEGWADVDWRTVPDLRAATAVDLGPADGRLTVLVSNHRQRYPAGCTLRPDLHLVLWNPFQVADIPAPALVTWGYAEGALAALAAWLRGRLDAHGVPPAELEAKTLETA</sequence>
<dbReference type="InterPro" id="IPR036962">
    <property type="entry name" value="Glyco_hydro_3_N_sf"/>
</dbReference>
<comment type="caution">
    <text evidence="5">The sequence shown here is derived from an EMBL/GenBank/DDBJ whole genome shotgun (WGS) entry which is preliminary data.</text>
</comment>
<gene>
    <name evidence="5" type="primary">nagZ</name>
    <name evidence="5" type="ORF">AACH10_09335</name>
</gene>
<evidence type="ECO:0000313" key="5">
    <source>
        <dbReference type="EMBL" id="MEK8050439.1"/>
    </source>
</evidence>
<evidence type="ECO:0000256" key="2">
    <source>
        <dbReference type="ARBA" id="ARBA00022801"/>
    </source>
</evidence>
<comment type="similarity">
    <text evidence="1">Belongs to the glycosyl hydrolase 3 family.</text>
</comment>
<keyword evidence="2 5" id="KW-0378">Hydrolase</keyword>
<dbReference type="Pfam" id="PF00933">
    <property type="entry name" value="Glyco_hydro_3"/>
    <property type="match status" value="1"/>
</dbReference>
<reference evidence="5 6" key="1">
    <citation type="submission" date="2024-04" db="EMBL/GenBank/DDBJ databases">
        <title>Novel species of the genus Ideonella isolated from streams.</title>
        <authorList>
            <person name="Lu H."/>
        </authorList>
    </citation>
    <scope>NUCLEOTIDE SEQUENCE [LARGE SCALE GENOMIC DNA]</scope>
    <source>
        <strain evidence="5 6">DXS22W</strain>
    </source>
</reference>
<dbReference type="InterPro" id="IPR050226">
    <property type="entry name" value="NagZ_Beta-hexosaminidase"/>
</dbReference>
<dbReference type="EC" id="3.2.1.52" evidence="5"/>
<evidence type="ECO:0000256" key="3">
    <source>
        <dbReference type="ARBA" id="ARBA00023295"/>
    </source>
</evidence>
<feature type="domain" description="Glycoside hydrolase family 3 N-terminal" evidence="4">
    <location>
        <begin position="20"/>
        <end position="331"/>
    </location>
</feature>
<dbReference type="PANTHER" id="PTHR30480:SF16">
    <property type="entry name" value="GLYCOSIDE HYDROLASE FAMILY 3 DOMAIN PROTEIN"/>
    <property type="match status" value="1"/>
</dbReference>
<name>A0ABU9CEY0_9BURK</name>
<dbReference type="NCBIfam" id="NF003740">
    <property type="entry name" value="PRK05337.1"/>
    <property type="match status" value="1"/>
</dbReference>
<organism evidence="5 6">
    <name type="scientific">Pseudaquabacterium inlustre</name>
    <dbReference type="NCBI Taxonomy" id="2984192"/>
    <lineage>
        <taxon>Bacteria</taxon>
        <taxon>Pseudomonadati</taxon>
        <taxon>Pseudomonadota</taxon>
        <taxon>Betaproteobacteria</taxon>
        <taxon>Burkholderiales</taxon>
        <taxon>Sphaerotilaceae</taxon>
        <taxon>Pseudaquabacterium</taxon>
    </lineage>
</organism>
<keyword evidence="3 5" id="KW-0326">Glycosidase</keyword>
<evidence type="ECO:0000259" key="4">
    <source>
        <dbReference type="Pfam" id="PF00933"/>
    </source>
</evidence>
<dbReference type="GO" id="GO:0004563">
    <property type="term" value="F:beta-N-acetylhexosaminidase activity"/>
    <property type="evidence" value="ECO:0007669"/>
    <property type="project" value="UniProtKB-EC"/>
</dbReference>
<proteinExistence type="inferred from homology"/>
<dbReference type="RefSeq" id="WP_341410114.1">
    <property type="nucleotide sequence ID" value="NZ_JBBUTH010000004.1"/>
</dbReference>
<dbReference type="EMBL" id="JBBUTH010000004">
    <property type="protein sequence ID" value="MEK8050439.1"/>
    <property type="molecule type" value="Genomic_DNA"/>
</dbReference>
<dbReference type="InterPro" id="IPR017853">
    <property type="entry name" value="GH"/>
</dbReference>
<evidence type="ECO:0000256" key="1">
    <source>
        <dbReference type="ARBA" id="ARBA00005336"/>
    </source>
</evidence>
<dbReference type="Proteomes" id="UP001365405">
    <property type="component" value="Unassembled WGS sequence"/>
</dbReference>
<dbReference type="InterPro" id="IPR001764">
    <property type="entry name" value="Glyco_hydro_3_N"/>
</dbReference>
<keyword evidence="6" id="KW-1185">Reference proteome</keyword>